<feature type="region of interest" description="Disordered" evidence="1">
    <location>
        <begin position="145"/>
        <end position="168"/>
    </location>
</feature>
<feature type="region of interest" description="Disordered" evidence="1">
    <location>
        <begin position="53"/>
        <end position="89"/>
    </location>
</feature>
<dbReference type="AlphaFoldDB" id="A0A833T817"/>
<feature type="compositionally biased region" description="Acidic residues" evidence="1">
    <location>
        <begin position="72"/>
        <end position="82"/>
    </location>
</feature>
<protein>
    <submittedName>
        <fullName evidence="2">Uncharacterized protein</fullName>
    </submittedName>
</protein>
<evidence type="ECO:0000313" key="3">
    <source>
        <dbReference type="Proteomes" id="UP000602510"/>
    </source>
</evidence>
<organism evidence="2 3">
    <name type="scientific">Phytophthora infestans</name>
    <name type="common">Potato late blight agent</name>
    <name type="synonym">Botrytis infestans</name>
    <dbReference type="NCBI Taxonomy" id="4787"/>
    <lineage>
        <taxon>Eukaryota</taxon>
        <taxon>Sar</taxon>
        <taxon>Stramenopiles</taxon>
        <taxon>Oomycota</taxon>
        <taxon>Peronosporomycetes</taxon>
        <taxon>Peronosporales</taxon>
        <taxon>Peronosporaceae</taxon>
        <taxon>Phytophthora</taxon>
    </lineage>
</organism>
<dbReference type="Proteomes" id="UP000602510">
    <property type="component" value="Unassembled WGS sequence"/>
</dbReference>
<sequence>MQDNAKKSSVHKIRSGRNTVSKKVNANLRQFVSTIGRMSSAYARKQASITRGLRRKKQRLPRIALPPVPDLTEFEVPPDSDSNDAGFEKSDVSLDSLCSEIGDNLGLGGDTSSDEEYMGDATDEALTGAVAAIKDSEQRITEAANVYDNSLDWDGDQEADEESSSEDD</sequence>
<dbReference type="EMBL" id="WSZM01000194">
    <property type="protein sequence ID" value="KAF4038444.1"/>
    <property type="molecule type" value="Genomic_DNA"/>
</dbReference>
<evidence type="ECO:0000256" key="1">
    <source>
        <dbReference type="SAM" id="MobiDB-lite"/>
    </source>
</evidence>
<feature type="region of interest" description="Disordered" evidence="1">
    <location>
        <begin position="1"/>
        <end position="21"/>
    </location>
</feature>
<gene>
    <name evidence="2" type="ORF">GN244_ATG09415</name>
</gene>
<comment type="caution">
    <text evidence="2">The sequence shown here is derived from an EMBL/GenBank/DDBJ whole genome shotgun (WGS) entry which is preliminary data.</text>
</comment>
<feature type="compositionally biased region" description="Acidic residues" evidence="1">
    <location>
        <begin position="151"/>
        <end position="168"/>
    </location>
</feature>
<proteinExistence type="predicted"/>
<name>A0A833T817_PHYIN</name>
<reference evidence="2" key="1">
    <citation type="submission" date="2020-04" db="EMBL/GenBank/DDBJ databases">
        <title>Hybrid Assembly of Korean Phytophthora infestans isolates.</title>
        <authorList>
            <person name="Prokchorchik M."/>
            <person name="Lee Y."/>
            <person name="Seo J."/>
            <person name="Cho J.-H."/>
            <person name="Park Y.-E."/>
            <person name="Jang D.-C."/>
            <person name="Im J.-S."/>
            <person name="Choi J.-G."/>
            <person name="Park H.-J."/>
            <person name="Lee G.-B."/>
            <person name="Lee Y.-G."/>
            <person name="Hong S.-Y."/>
            <person name="Cho K."/>
            <person name="Sohn K.H."/>
        </authorList>
    </citation>
    <scope>NUCLEOTIDE SEQUENCE</scope>
    <source>
        <strain evidence="2">KR_1_A1</strain>
    </source>
</reference>
<accession>A0A833T817</accession>
<evidence type="ECO:0000313" key="2">
    <source>
        <dbReference type="EMBL" id="KAF4038444.1"/>
    </source>
</evidence>
<keyword evidence="3" id="KW-1185">Reference proteome</keyword>